<reference evidence="3 4" key="1">
    <citation type="submission" date="2015-09" db="EMBL/GenBank/DDBJ databases">
        <authorList>
            <consortium name="Pathogen Informatics"/>
        </authorList>
    </citation>
    <scope>NUCLEOTIDE SEQUENCE [LARGE SCALE GENOMIC DNA]</scope>
    <source>
        <strain evidence="2 3">2789STDY5834880</strain>
        <strain evidence="1 4">2789STDY5834946</strain>
    </source>
</reference>
<evidence type="ECO:0000313" key="1">
    <source>
        <dbReference type="EMBL" id="CUQ08890.1"/>
    </source>
</evidence>
<proteinExistence type="predicted"/>
<dbReference type="Proteomes" id="UP000095657">
    <property type="component" value="Unassembled WGS sequence"/>
</dbReference>
<dbReference type="AlphaFoldDB" id="A0A174TN91"/>
<gene>
    <name evidence="2" type="ORF">ERS852494_04377</name>
    <name evidence="1" type="ORF">ERS852558_01792</name>
</gene>
<protein>
    <submittedName>
        <fullName evidence="1">Uncharacterized protein</fullName>
    </submittedName>
</protein>
<dbReference type="Proteomes" id="UP000095725">
    <property type="component" value="Unassembled WGS sequence"/>
</dbReference>
<accession>A0A174TN91</accession>
<evidence type="ECO:0000313" key="3">
    <source>
        <dbReference type="Proteomes" id="UP000095657"/>
    </source>
</evidence>
<evidence type="ECO:0000313" key="2">
    <source>
        <dbReference type="EMBL" id="CUQ23050.1"/>
    </source>
</evidence>
<name>A0A174TN91_9BACE</name>
<organism evidence="1 4">
    <name type="scientific">Bacteroides caccae</name>
    <dbReference type="NCBI Taxonomy" id="47678"/>
    <lineage>
        <taxon>Bacteria</taxon>
        <taxon>Pseudomonadati</taxon>
        <taxon>Bacteroidota</taxon>
        <taxon>Bacteroidia</taxon>
        <taxon>Bacteroidales</taxon>
        <taxon>Bacteroidaceae</taxon>
        <taxon>Bacteroides</taxon>
    </lineage>
</organism>
<dbReference type="EMBL" id="CZBL01000006">
    <property type="protein sequence ID" value="CUQ08890.1"/>
    <property type="molecule type" value="Genomic_DNA"/>
</dbReference>
<dbReference type="EMBL" id="CZAI01000019">
    <property type="protein sequence ID" value="CUQ23050.1"/>
    <property type="molecule type" value="Genomic_DNA"/>
</dbReference>
<sequence>MQADLFGTKKNRPDIKSGELPIPTFTCHLPLRGIILPEGGE</sequence>
<evidence type="ECO:0000313" key="4">
    <source>
        <dbReference type="Proteomes" id="UP000095725"/>
    </source>
</evidence>